<feature type="region of interest" description="Disordered" evidence="1">
    <location>
        <begin position="350"/>
        <end position="443"/>
    </location>
</feature>
<accession>A0A369JRT3</accession>
<evidence type="ECO:0000313" key="3">
    <source>
        <dbReference type="Proteomes" id="UP000076154"/>
    </source>
</evidence>
<gene>
    <name evidence="2" type="ORF">Hypma_007853</name>
</gene>
<organism evidence="2 3">
    <name type="scientific">Hypsizygus marmoreus</name>
    <name type="common">White beech mushroom</name>
    <name type="synonym">Agaricus marmoreus</name>
    <dbReference type="NCBI Taxonomy" id="39966"/>
    <lineage>
        <taxon>Eukaryota</taxon>
        <taxon>Fungi</taxon>
        <taxon>Dikarya</taxon>
        <taxon>Basidiomycota</taxon>
        <taxon>Agaricomycotina</taxon>
        <taxon>Agaricomycetes</taxon>
        <taxon>Agaricomycetidae</taxon>
        <taxon>Agaricales</taxon>
        <taxon>Tricholomatineae</taxon>
        <taxon>Lyophyllaceae</taxon>
        <taxon>Hypsizygus</taxon>
    </lineage>
</organism>
<feature type="compositionally biased region" description="Basic residues" evidence="1">
    <location>
        <begin position="1"/>
        <end position="10"/>
    </location>
</feature>
<evidence type="ECO:0000313" key="2">
    <source>
        <dbReference type="EMBL" id="RDB24989.1"/>
    </source>
</evidence>
<feature type="compositionally biased region" description="Polar residues" evidence="1">
    <location>
        <begin position="400"/>
        <end position="410"/>
    </location>
</feature>
<dbReference type="Proteomes" id="UP000076154">
    <property type="component" value="Unassembled WGS sequence"/>
</dbReference>
<feature type="compositionally biased region" description="Basic and acidic residues" evidence="1">
    <location>
        <begin position="153"/>
        <end position="163"/>
    </location>
</feature>
<comment type="caution">
    <text evidence="2">The sequence shown here is derived from an EMBL/GenBank/DDBJ whole genome shotgun (WGS) entry which is preliminary data.</text>
</comment>
<feature type="compositionally biased region" description="Polar residues" evidence="1">
    <location>
        <begin position="25"/>
        <end position="51"/>
    </location>
</feature>
<dbReference type="InParanoid" id="A0A369JRT3"/>
<keyword evidence="3" id="KW-1185">Reference proteome</keyword>
<proteinExistence type="predicted"/>
<dbReference type="AlphaFoldDB" id="A0A369JRT3"/>
<feature type="compositionally biased region" description="Low complexity" evidence="1">
    <location>
        <begin position="54"/>
        <end position="71"/>
    </location>
</feature>
<feature type="compositionally biased region" description="Polar residues" evidence="1">
    <location>
        <begin position="284"/>
        <end position="294"/>
    </location>
</feature>
<dbReference type="STRING" id="39966.A0A369JRT3"/>
<dbReference type="OrthoDB" id="5599613at2759"/>
<sequence length="1000" mass="108597">MSTKNSKKAPVKPTRPISDYFTRKPTVSQTASTAPKLASSISVGGQSQNAKNIKASSDKSASVSSVSQASSYGTSKSSITLVVSDASSSPKTRVRTIMDGVEIVSPPKAATAQYLCPPRNAAKSRSRSPDMRGIASPSSRSGRNTASGRQRKSKFDSDSDAEKPGSAVYISRSHVRSDSEANTPIPTPAPLRSTENLTYNHSQDRENTRKKARLSTPDPAVLSIAGDLVPSSQSEELELAPTRPPMRDPRLVQRNVNKWRQNARSPSPPSFFNDVPMDVDSGDVFSSTSNSGVNSALDVTKSECGLSQGQTPPPQPGRPSSLSPLPPSPTALDPETKAARIIAEIKRKAYDESLLSQPDSPIAEFKEDLSDSSDEDNYLLLSPSRGRGKDNSTAMYKISATKQASTSATQPAGRYALRNRDPSPSPTKRESRGSTRRTRIASTRMPVILAGSLGSKKGKGKAFNPLDELLKEKKLADKGGKGSDAFRQAEAAVANKDAMLQEMELEDDWADEDAAKMAVAERERMIMKSSSPMAFEGVFDDITIDEEDRQRLFGKDGGKAIVDIINSDKAKKRMEQESEKTAGVPFWEASDGDLDDQMTIDESKLPTLDITMDHPILSLFKSAIERNDIAQAALLINSGAMTSISVPDHPSVMSYLCELALSPDDTILSISAFQALTHIWGQSLHPVPGISFLCILSTLIRLDAKVSILETMNWTITPSGHADSHAVQKRDSVLYRLIALVASAARSRCLSKEEIPDILMAMILIANDPLSSADLQCEIMVAVDEVCRSLASGADIAATVESTICTRVLKHVSNLEPINKAFIVSLLGAGIGRTRRMARWIANSIISDKGTVCENNYGELPDLFPILVQITRSRVGNTESTKPGKFEQYEKTDFVDMAFYVQILSVAISNVSAYVVEERKTRCRTISAEEDNKSTLSLILSSIDVLHSGISDIRATHLDRSRTKAALKELSLRIYYQRVSANQSARTLQHYYPGKRTSSA</sequence>
<name>A0A369JRT3_HYPMA</name>
<feature type="region of interest" description="Disordered" evidence="1">
    <location>
        <begin position="1"/>
        <end position="338"/>
    </location>
</feature>
<evidence type="ECO:0000256" key="1">
    <source>
        <dbReference type="SAM" id="MobiDB-lite"/>
    </source>
</evidence>
<feature type="compositionally biased region" description="Polar residues" evidence="1">
    <location>
        <begin position="254"/>
        <end position="265"/>
    </location>
</feature>
<reference evidence="2" key="1">
    <citation type="submission" date="2018-04" db="EMBL/GenBank/DDBJ databases">
        <title>Whole genome sequencing of Hypsizygus marmoreus.</title>
        <authorList>
            <person name="Choi I.-G."/>
            <person name="Min B."/>
            <person name="Kim J.-G."/>
            <person name="Kim S."/>
            <person name="Oh Y.-L."/>
            <person name="Kong W.-S."/>
            <person name="Park H."/>
            <person name="Jeong J."/>
            <person name="Song E.-S."/>
        </authorList>
    </citation>
    <scope>NUCLEOTIDE SEQUENCE [LARGE SCALE GENOMIC DNA]</scope>
    <source>
        <strain evidence="2">51987-8</strain>
    </source>
</reference>
<dbReference type="EMBL" id="LUEZ02000041">
    <property type="protein sequence ID" value="RDB24989.1"/>
    <property type="molecule type" value="Genomic_DNA"/>
</dbReference>
<protein>
    <submittedName>
        <fullName evidence="2">Uncharacterized protein</fullName>
    </submittedName>
</protein>
<feature type="compositionally biased region" description="Polar residues" evidence="1">
    <location>
        <begin position="72"/>
        <end position="91"/>
    </location>
</feature>
<feature type="compositionally biased region" description="Polar residues" evidence="1">
    <location>
        <begin position="136"/>
        <end position="148"/>
    </location>
</feature>